<reference evidence="1" key="1">
    <citation type="submission" date="2014-11" db="EMBL/GenBank/DDBJ databases">
        <authorList>
            <person name="Amaro Gonzalez C."/>
        </authorList>
    </citation>
    <scope>NUCLEOTIDE SEQUENCE</scope>
</reference>
<protein>
    <submittedName>
        <fullName evidence="1">Uncharacterized protein</fullName>
    </submittedName>
</protein>
<sequence>MPVCSYENAAHNYLPLRQDLRPKTFNMQYNI</sequence>
<dbReference type="AlphaFoldDB" id="A0A0E9S021"/>
<organism evidence="1">
    <name type="scientific">Anguilla anguilla</name>
    <name type="common">European freshwater eel</name>
    <name type="synonym">Muraena anguilla</name>
    <dbReference type="NCBI Taxonomy" id="7936"/>
    <lineage>
        <taxon>Eukaryota</taxon>
        <taxon>Metazoa</taxon>
        <taxon>Chordata</taxon>
        <taxon>Craniata</taxon>
        <taxon>Vertebrata</taxon>
        <taxon>Euteleostomi</taxon>
        <taxon>Actinopterygii</taxon>
        <taxon>Neopterygii</taxon>
        <taxon>Teleostei</taxon>
        <taxon>Anguilliformes</taxon>
        <taxon>Anguillidae</taxon>
        <taxon>Anguilla</taxon>
    </lineage>
</organism>
<name>A0A0E9S021_ANGAN</name>
<evidence type="ECO:0000313" key="1">
    <source>
        <dbReference type="EMBL" id="JAH33853.1"/>
    </source>
</evidence>
<proteinExistence type="predicted"/>
<accession>A0A0E9S021</accession>
<reference evidence="1" key="2">
    <citation type="journal article" date="2015" name="Fish Shellfish Immunol.">
        <title>Early steps in the European eel (Anguilla anguilla)-Vibrio vulnificus interaction in the gills: Role of the RtxA13 toxin.</title>
        <authorList>
            <person name="Callol A."/>
            <person name="Pajuelo D."/>
            <person name="Ebbesson L."/>
            <person name="Teles M."/>
            <person name="MacKenzie S."/>
            <person name="Amaro C."/>
        </authorList>
    </citation>
    <scope>NUCLEOTIDE SEQUENCE</scope>
</reference>
<dbReference type="EMBL" id="GBXM01074724">
    <property type="protein sequence ID" value="JAH33853.1"/>
    <property type="molecule type" value="Transcribed_RNA"/>
</dbReference>